<evidence type="ECO:0000313" key="1">
    <source>
        <dbReference type="EMBL" id="KAA0593971.1"/>
    </source>
</evidence>
<dbReference type="EMBL" id="VTTN01000009">
    <property type="protein sequence ID" value="KAA0593971.1"/>
    <property type="molecule type" value="Genomic_DNA"/>
</dbReference>
<keyword evidence="2" id="KW-1185">Reference proteome</keyword>
<name>A0A5A9GHR5_AZOLI</name>
<dbReference type="RefSeq" id="WP_149233091.1">
    <property type="nucleotide sequence ID" value="NZ_JALJXJ010000009.1"/>
</dbReference>
<comment type="caution">
    <text evidence="1">The sequence shown here is derived from an EMBL/GenBank/DDBJ whole genome shotgun (WGS) entry which is preliminary data.</text>
</comment>
<protein>
    <submittedName>
        <fullName evidence="1">Uncharacterized protein</fullName>
    </submittedName>
</protein>
<gene>
    <name evidence="1" type="ORF">FZ942_21265</name>
</gene>
<proteinExistence type="predicted"/>
<dbReference type="Proteomes" id="UP000324927">
    <property type="component" value="Unassembled WGS sequence"/>
</dbReference>
<dbReference type="AlphaFoldDB" id="A0A5A9GHR5"/>
<evidence type="ECO:0000313" key="2">
    <source>
        <dbReference type="Proteomes" id="UP000324927"/>
    </source>
</evidence>
<reference evidence="1 2" key="1">
    <citation type="submission" date="2019-08" db="EMBL/GenBank/DDBJ databases">
        <authorList>
            <person name="Grouzdev D."/>
            <person name="Tikhonova E."/>
            <person name="Kravchenko I."/>
        </authorList>
    </citation>
    <scope>NUCLEOTIDE SEQUENCE [LARGE SCALE GENOMIC DNA]</scope>
    <source>
        <strain evidence="1 2">59b</strain>
    </source>
</reference>
<accession>A0A5A9GHR5</accession>
<sequence>MTSINIHDAYTQELLALAGGAKINSFLQQVEQDGKLSDFLKEVFIEEIKHWNEYPDYWDEKEDLKALTEKYPTLEMAVDIWISDNSAGAAVVIVGEWIRLLHSYWGLGIEMRDLYGLNVKAIGVALTMVNDDSEDFTSFMSEMSGREL</sequence>
<organism evidence="1 2">
    <name type="scientific">Azospirillum lipoferum</name>
    <dbReference type="NCBI Taxonomy" id="193"/>
    <lineage>
        <taxon>Bacteria</taxon>
        <taxon>Pseudomonadati</taxon>
        <taxon>Pseudomonadota</taxon>
        <taxon>Alphaproteobacteria</taxon>
        <taxon>Rhodospirillales</taxon>
        <taxon>Azospirillaceae</taxon>
        <taxon>Azospirillum</taxon>
    </lineage>
</organism>